<dbReference type="InterPro" id="IPR036259">
    <property type="entry name" value="MFS_trans_sf"/>
</dbReference>
<comment type="subcellular location">
    <subcellularLocation>
        <location evidence="1">Membrane</location>
        <topology evidence="1">Multi-pass membrane protein</topology>
    </subcellularLocation>
</comment>
<comment type="caution">
    <text evidence="9">The sequence shown here is derived from an EMBL/GenBank/DDBJ whole genome shotgun (WGS) entry which is preliminary data.</text>
</comment>
<gene>
    <name evidence="9" type="ORF">WJX84_008471</name>
</gene>
<feature type="region of interest" description="Disordered" evidence="6">
    <location>
        <begin position="313"/>
        <end position="370"/>
    </location>
</feature>
<feature type="domain" description="Major facilitator superfamily (MFS) profile" evidence="8">
    <location>
        <begin position="1"/>
        <end position="140"/>
    </location>
</feature>
<name>A0AAW1S6I9_9CHLO</name>
<dbReference type="PROSITE" id="PS50850">
    <property type="entry name" value="MFS"/>
    <property type="match status" value="1"/>
</dbReference>
<keyword evidence="10" id="KW-1185">Reference proteome</keyword>
<feature type="transmembrane region" description="Helical" evidence="7">
    <location>
        <begin position="474"/>
        <end position="492"/>
    </location>
</feature>
<dbReference type="AlphaFoldDB" id="A0AAW1S6I9"/>
<feature type="transmembrane region" description="Helical" evidence="7">
    <location>
        <begin position="114"/>
        <end position="136"/>
    </location>
</feature>
<evidence type="ECO:0000313" key="9">
    <source>
        <dbReference type="EMBL" id="KAK9841098.1"/>
    </source>
</evidence>
<dbReference type="GO" id="GO:0022857">
    <property type="term" value="F:transmembrane transporter activity"/>
    <property type="evidence" value="ECO:0007669"/>
    <property type="project" value="InterPro"/>
</dbReference>
<evidence type="ECO:0000256" key="1">
    <source>
        <dbReference type="ARBA" id="ARBA00004141"/>
    </source>
</evidence>
<dbReference type="PANTHER" id="PTHR23504:SF117">
    <property type="entry name" value="MAJOR FACILITATOR SUPERFAMILY PROTEIN"/>
    <property type="match status" value="1"/>
</dbReference>
<keyword evidence="5 7" id="KW-0472">Membrane</keyword>
<protein>
    <recommendedName>
        <fullName evidence="8">Major facilitator superfamily (MFS) profile domain-containing protein</fullName>
    </recommendedName>
</protein>
<organism evidence="9 10">
    <name type="scientific">Apatococcus fuscideae</name>
    <dbReference type="NCBI Taxonomy" id="2026836"/>
    <lineage>
        <taxon>Eukaryota</taxon>
        <taxon>Viridiplantae</taxon>
        <taxon>Chlorophyta</taxon>
        <taxon>core chlorophytes</taxon>
        <taxon>Trebouxiophyceae</taxon>
        <taxon>Chlorellales</taxon>
        <taxon>Chlorellaceae</taxon>
        <taxon>Apatococcus</taxon>
    </lineage>
</organism>
<keyword evidence="4 7" id="KW-1133">Transmembrane helix</keyword>
<feature type="compositionally biased region" description="Basic and acidic residues" evidence="6">
    <location>
        <begin position="342"/>
        <end position="370"/>
    </location>
</feature>
<dbReference type="GO" id="GO:0016020">
    <property type="term" value="C:membrane"/>
    <property type="evidence" value="ECO:0007669"/>
    <property type="project" value="UniProtKB-SubCell"/>
</dbReference>
<feature type="transmembrane region" description="Helical" evidence="7">
    <location>
        <begin position="67"/>
        <end position="89"/>
    </location>
</feature>
<feature type="region of interest" description="Disordered" evidence="6">
    <location>
        <begin position="242"/>
        <end position="286"/>
    </location>
</feature>
<feature type="transmembrane region" description="Helical" evidence="7">
    <location>
        <begin position="31"/>
        <end position="55"/>
    </location>
</feature>
<evidence type="ECO:0000256" key="5">
    <source>
        <dbReference type="ARBA" id="ARBA00023136"/>
    </source>
</evidence>
<dbReference type="Proteomes" id="UP001485043">
    <property type="component" value="Unassembled WGS sequence"/>
</dbReference>
<proteinExistence type="predicted"/>
<feature type="transmembrane region" description="Helical" evidence="7">
    <location>
        <begin position="449"/>
        <end position="468"/>
    </location>
</feature>
<feature type="compositionally biased region" description="Polar residues" evidence="6">
    <location>
        <begin position="202"/>
        <end position="218"/>
    </location>
</feature>
<evidence type="ECO:0000256" key="2">
    <source>
        <dbReference type="ARBA" id="ARBA00022448"/>
    </source>
</evidence>
<dbReference type="Gene3D" id="1.20.1250.20">
    <property type="entry name" value="MFS general substrate transporter like domains"/>
    <property type="match status" value="2"/>
</dbReference>
<dbReference type="EMBL" id="JALJOV010001768">
    <property type="protein sequence ID" value="KAK9841098.1"/>
    <property type="molecule type" value="Genomic_DNA"/>
</dbReference>
<evidence type="ECO:0000313" key="10">
    <source>
        <dbReference type="Proteomes" id="UP001485043"/>
    </source>
</evidence>
<evidence type="ECO:0000256" key="7">
    <source>
        <dbReference type="SAM" id="Phobius"/>
    </source>
</evidence>
<dbReference type="InterPro" id="IPR020846">
    <property type="entry name" value="MFS_dom"/>
</dbReference>
<evidence type="ECO:0000256" key="4">
    <source>
        <dbReference type="ARBA" id="ARBA00022989"/>
    </source>
</evidence>
<accession>A0AAW1S6I9</accession>
<evidence type="ECO:0000256" key="3">
    <source>
        <dbReference type="ARBA" id="ARBA00022692"/>
    </source>
</evidence>
<evidence type="ECO:0000256" key="6">
    <source>
        <dbReference type="SAM" id="MobiDB-lite"/>
    </source>
</evidence>
<sequence length="583" mass="62481">MKSGLCFQPVLMVGIIFTSLSTLLFGFSDSFAMAVAARVLGGLFSSTGVCMKAICGEAWDTTSQAKSLGIMSLGWTMGSTLGPAFAGAFSEPCIVFGPSFPFCGPHGLFQLRPYALGCIMASSLATMSFMACLFVLPETHPRYRKPAAAYKPLGSGLPDIAEDEDSAPADQELELAAVHSLGSSKGWRASQDGPGSPEGTPSRRSTWQGTDWSGRVTSSELGIESQIEAGVDAGRSSLDWAAANRTSSPNSPSRGPPRPRDSPEPSGSESQLWDEDPAGLGHHEQDSSWWSRLWPFRQRQPRSTSEAEYTQLLHQQRPSDASRDSSRQQSDQGDNAHSGGFKHSEQGNEIRHEGQQKKGEVFDPEAGDSKPADWPWWRLQKVLLPLILYFIVVFFANMLEELTPIYASAPTRQGGLGLPLNLLAWPLSVAGAALVVFTLYGYPSFQARVGVLACCGSGILLNIPAALVMPLPSLVLSVGWLFWVLVYGGSLLKAAAKLLALTPSTILINQAAPRSQIGAVNGAGNTLGSFSRAAGPALAGVVWGQMAELHFWGHQFVPFGVVGVAAMVAFCWLLFMRHTGQYL</sequence>
<keyword evidence="3 7" id="KW-0812">Transmembrane</keyword>
<feature type="transmembrane region" description="Helical" evidence="7">
    <location>
        <begin position="382"/>
        <end position="399"/>
    </location>
</feature>
<reference evidence="9 10" key="1">
    <citation type="journal article" date="2024" name="Nat. Commun.">
        <title>Phylogenomics reveals the evolutionary origins of lichenization in chlorophyte algae.</title>
        <authorList>
            <person name="Puginier C."/>
            <person name="Libourel C."/>
            <person name="Otte J."/>
            <person name="Skaloud P."/>
            <person name="Haon M."/>
            <person name="Grisel S."/>
            <person name="Petersen M."/>
            <person name="Berrin J.G."/>
            <person name="Delaux P.M."/>
            <person name="Dal Grande F."/>
            <person name="Keller J."/>
        </authorList>
    </citation>
    <scope>NUCLEOTIDE SEQUENCE [LARGE SCALE GENOMIC DNA]</scope>
    <source>
        <strain evidence="9 10">SAG 2523</strain>
    </source>
</reference>
<feature type="transmembrane region" description="Helical" evidence="7">
    <location>
        <begin position="419"/>
        <end position="442"/>
    </location>
</feature>
<feature type="transmembrane region" description="Helical" evidence="7">
    <location>
        <begin position="556"/>
        <end position="575"/>
    </location>
</feature>
<keyword evidence="2" id="KW-0813">Transport</keyword>
<dbReference type="PANTHER" id="PTHR23504">
    <property type="entry name" value="MAJOR FACILITATOR SUPERFAMILY DOMAIN-CONTAINING PROTEIN 10"/>
    <property type="match status" value="1"/>
</dbReference>
<feature type="transmembrane region" description="Helical" evidence="7">
    <location>
        <begin position="7"/>
        <end position="25"/>
    </location>
</feature>
<evidence type="ECO:0000259" key="8">
    <source>
        <dbReference type="PROSITE" id="PS50850"/>
    </source>
</evidence>
<dbReference type="SUPFAM" id="SSF103473">
    <property type="entry name" value="MFS general substrate transporter"/>
    <property type="match status" value="1"/>
</dbReference>
<feature type="region of interest" description="Disordered" evidence="6">
    <location>
        <begin position="181"/>
        <end position="218"/>
    </location>
</feature>